<feature type="non-terminal residue" evidence="1">
    <location>
        <position position="24"/>
    </location>
</feature>
<dbReference type="Proteomes" id="UP000236291">
    <property type="component" value="Unassembled WGS sequence"/>
</dbReference>
<reference evidence="1 2" key="2">
    <citation type="journal article" date="2017" name="Front. Plant Sci.">
        <title>Gene Classification and Mining of Molecular Markers Useful in Red Clover (Trifolium pratense) Breeding.</title>
        <authorList>
            <person name="Istvanek J."/>
            <person name="Dluhosova J."/>
            <person name="Dluhos P."/>
            <person name="Patkova L."/>
            <person name="Nedelnik J."/>
            <person name="Repkova J."/>
        </authorList>
    </citation>
    <scope>NUCLEOTIDE SEQUENCE [LARGE SCALE GENOMIC DNA]</scope>
    <source>
        <strain evidence="2">cv. Tatra</strain>
        <tissue evidence="1">Young leaves</tissue>
    </source>
</reference>
<gene>
    <name evidence="1" type="ORF">L195_g046795</name>
</gene>
<dbReference type="EMBL" id="ASHM01063569">
    <property type="protein sequence ID" value="PNX90670.1"/>
    <property type="molecule type" value="Genomic_DNA"/>
</dbReference>
<comment type="caution">
    <text evidence="1">The sequence shown here is derived from an EMBL/GenBank/DDBJ whole genome shotgun (WGS) entry which is preliminary data.</text>
</comment>
<proteinExistence type="predicted"/>
<sequence length="24" mass="2735">MGTPKMGKYPYRVRISTGYSMVLV</sequence>
<organism evidence="1 2">
    <name type="scientific">Trifolium pratense</name>
    <name type="common">Red clover</name>
    <dbReference type="NCBI Taxonomy" id="57577"/>
    <lineage>
        <taxon>Eukaryota</taxon>
        <taxon>Viridiplantae</taxon>
        <taxon>Streptophyta</taxon>
        <taxon>Embryophyta</taxon>
        <taxon>Tracheophyta</taxon>
        <taxon>Spermatophyta</taxon>
        <taxon>Magnoliopsida</taxon>
        <taxon>eudicotyledons</taxon>
        <taxon>Gunneridae</taxon>
        <taxon>Pentapetalae</taxon>
        <taxon>rosids</taxon>
        <taxon>fabids</taxon>
        <taxon>Fabales</taxon>
        <taxon>Fabaceae</taxon>
        <taxon>Papilionoideae</taxon>
        <taxon>50 kb inversion clade</taxon>
        <taxon>NPAAA clade</taxon>
        <taxon>Hologalegina</taxon>
        <taxon>IRL clade</taxon>
        <taxon>Trifolieae</taxon>
        <taxon>Trifolium</taxon>
    </lineage>
</organism>
<name>A0A2K3MIP3_TRIPR</name>
<accession>A0A2K3MIP3</accession>
<reference evidence="1 2" key="1">
    <citation type="journal article" date="2014" name="Am. J. Bot.">
        <title>Genome assembly and annotation for red clover (Trifolium pratense; Fabaceae).</title>
        <authorList>
            <person name="Istvanek J."/>
            <person name="Jaros M."/>
            <person name="Krenek A."/>
            <person name="Repkova J."/>
        </authorList>
    </citation>
    <scope>NUCLEOTIDE SEQUENCE [LARGE SCALE GENOMIC DNA]</scope>
    <source>
        <strain evidence="2">cv. Tatra</strain>
        <tissue evidence="1">Young leaves</tissue>
    </source>
</reference>
<evidence type="ECO:0000313" key="2">
    <source>
        <dbReference type="Proteomes" id="UP000236291"/>
    </source>
</evidence>
<protein>
    <submittedName>
        <fullName evidence="1">Uncharacterized protein</fullName>
    </submittedName>
</protein>
<dbReference type="AlphaFoldDB" id="A0A2K3MIP3"/>
<evidence type="ECO:0000313" key="1">
    <source>
        <dbReference type="EMBL" id="PNX90670.1"/>
    </source>
</evidence>